<feature type="domain" description="SGNH" evidence="10">
    <location>
        <begin position="293"/>
        <end position="527"/>
    </location>
</feature>
<evidence type="ECO:0000256" key="3">
    <source>
        <dbReference type="ARBA" id="ARBA00022679"/>
    </source>
</evidence>
<organism evidence="11 12">
    <name type="scientific">Halioglobus japonicus</name>
    <dbReference type="NCBI Taxonomy" id="930805"/>
    <lineage>
        <taxon>Bacteria</taxon>
        <taxon>Pseudomonadati</taxon>
        <taxon>Pseudomonadota</taxon>
        <taxon>Gammaproteobacteria</taxon>
        <taxon>Cellvibrionales</taxon>
        <taxon>Halieaceae</taxon>
        <taxon>Halioglobus</taxon>
    </lineage>
</organism>
<dbReference type="GO" id="GO:0009103">
    <property type="term" value="P:lipopolysaccharide biosynthetic process"/>
    <property type="evidence" value="ECO:0007669"/>
    <property type="project" value="TreeGrafter"/>
</dbReference>
<evidence type="ECO:0000256" key="2">
    <source>
        <dbReference type="ARBA" id="ARBA00022475"/>
    </source>
</evidence>
<keyword evidence="2" id="KW-1003">Cell membrane</keyword>
<evidence type="ECO:0000313" key="12">
    <source>
        <dbReference type="Proteomes" id="UP000235162"/>
    </source>
</evidence>
<dbReference type="InterPro" id="IPR050879">
    <property type="entry name" value="Acyltransferase_3"/>
</dbReference>
<keyword evidence="12" id="KW-1185">Reference proteome</keyword>
<dbReference type="GO" id="GO:0016788">
    <property type="term" value="F:hydrolase activity, acting on ester bonds"/>
    <property type="evidence" value="ECO:0007669"/>
    <property type="project" value="UniProtKB-ARBA"/>
</dbReference>
<dbReference type="EMBL" id="PKUR01000005">
    <property type="protein sequence ID" value="PLW84783.1"/>
    <property type="molecule type" value="Genomic_DNA"/>
</dbReference>
<evidence type="ECO:0000259" key="10">
    <source>
        <dbReference type="Pfam" id="PF19040"/>
    </source>
</evidence>
<dbReference type="InterPro" id="IPR002656">
    <property type="entry name" value="Acyl_transf_3_dom"/>
</dbReference>
<comment type="caution">
    <text evidence="11">The sequence shown here is derived from an EMBL/GenBank/DDBJ whole genome shotgun (WGS) entry which is preliminary data.</text>
</comment>
<proteinExistence type="predicted"/>
<gene>
    <name evidence="11" type="ORF">C0029_17435</name>
</gene>
<feature type="transmembrane region" description="Helical" evidence="8">
    <location>
        <begin position="161"/>
        <end position="182"/>
    </location>
</feature>
<keyword evidence="4 8" id="KW-0812">Transmembrane</keyword>
<dbReference type="PANTHER" id="PTHR23028:SF53">
    <property type="entry name" value="ACYL_TRANSF_3 DOMAIN-CONTAINING PROTEIN"/>
    <property type="match status" value="1"/>
</dbReference>
<evidence type="ECO:0000256" key="1">
    <source>
        <dbReference type="ARBA" id="ARBA00004651"/>
    </source>
</evidence>
<feature type="transmembrane region" description="Helical" evidence="8">
    <location>
        <begin position="56"/>
        <end position="74"/>
    </location>
</feature>
<keyword evidence="5 8" id="KW-1133">Transmembrane helix</keyword>
<keyword evidence="6 8" id="KW-0472">Membrane</keyword>
<keyword evidence="7 11" id="KW-0012">Acyltransferase</keyword>
<reference evidence="11 12" key="1">
    <citation type="submission" date="2018-01" db="EMBL/GenBank/DDBJ databases">
        <title>The draft genome sequence of Halioglobus japonicus S1-36.</title>
        <authorList>
            <person name="Du Z.-J."/>
            <person name="Shi M.-J."/>
        </authorList>
    </citation>
    <scope>NUCLEOTIDE SEQUENCE [LARGE SCALE GENOMIC DNA]</scope>
    <source>
        <strain evidence="11 12">S1-36</strain>
    </source>
</reference>
<evidence type="ECO:0000256" key="8">
    <source>
        <dbReference type="SAM" id="Phobius"/>
    </source>
</evidence>
<feature type="domain" description="Acyltransferase 3" evidence="9">
    <location>
        <begin position="16"/>
        <end position="217"/>
    </location>
</feature>
<protein>
    <submittedName>
        <fullName evidence="11">Acyltransferase</fullName>
    </submittedName>
</protein>
<dbReference type="GO" id="GO:0016747">
    <property type="term" value="F:acyltransferase activity, transferring groups other than amino-acyl groups"/>
    <property type="evidence" value="ECO:0007669"/>
    <property type="project" value="InterPro"/>
</dbReference>
<evidence type="ECO:0000256" key="6">
    <source>
        <dbReference type="ARBA" id="ARBA00023136"/>
    </source>
</evidence>
<dbReference type="InterPro" id="IPR036514">
    <property type="entry name" value="SGNH_hydro_sf"/>
</dbReference>
<evidence type="ECO:0000256" key="7">
    <source>
        <dbReference type="ARBA" id="ARBA00023315"/>
    </source>
</evidence>
<feature type="transmembrane region" description="Helical" evidence="8">
    <location>
        <begin position="135"/>
        <end position="154"/>
    </location>
</feature>
<dbReference type="Gene3D" id="3.40.50.1110">
    <property type="entry name" value="SGNH hydrolase"/>
    <property type="match status" value="1"/>
</dbReference>
<feature type="transmembrane region" description="Helical" evidence="8">
    <location>
        <begin position="232"/>
        <end position="254"/>
    </location>
</feature>
<evidence type="ECO:0000313" key="11">
    <source>
        <dbReference type="EMBL" id="PLW84783.1"/>
    </source>
</evidence>
<evidence type="ECO:0000256" key="4">
    <source>
        <dbReference type="ARBA" id="ARBA00022692"/>
    </source>
</evidence>
<feature type="transmembrane region" description="Helical" evidence="8">
    <location>
        <begin position="112"/>
        <end position="129"/>
    </location>
</feature>
<comment type="subcellular location">
    <subcellularLocation>
        <location evidence="1">Cell membrane</location>
        <topology evidence="1">Multi-pass membrane protein</topology>
    </subcellularLocation>
</comment>
<dbReference type="RefSeq" id="WP_084197692.1">
    <property type="nucleotide sequence ID" value="NZ_BMYL01000006.1"/>
</dbReference>
<name>A0AAP8SM85_9GAMM</name>
<dbReference type="InterPro" id="IPR043968">
    <property type="entry name" value="SGNH"/>
</dbReference>
<dbReference type="GO" id="GO:0005886">
    <property type="term" value="C:plasma membrane"/>
    <property type="evidence" value="ECO:0007669"/>
    <property type="project" value="UniProtKB-SubCell"/>
</dbReference>
<dbReference type="Pfam" id="PF01757">
    <property type="entry name" value="Acyl_transf_3"/>
    <property type="match status" value="1"/>
</dbReference>
<sequence length="538" mass="60156">MFRFKYFFWSEIGYFNTDADLKPLLHTWSLAVEEQFYLLFPAFLVTTVHYGAKPQVVLLIILAVASLLLAEWGWRNAESANFYLAPTRAWELLVGSILALSSVRLSVQSANYVSMAGLALVTFSILVFDETVPTPSIYTLVPVLGTSLILIGAVRGTLVNALLSMRLLVFIGLISYSLYLFHQPILAFWRIRTQDEILGFDVLYFLITTFVCAALSWKVVEAPMRRSSFMPARLFLATLALSIAILSLFGVHVVRNEGLPNRLSSIVNDLDEIGSWSNYCLFQIDDGAPRDMPMSDCRYGRDRNTAYAIWGDSIAAAVAPSVAAEFANLDIGLLQLTHGHCAPISGVERAYHRWSSNCREFNKVAIEMILSNKIDTVILMANWDDFFGSEYLDFGGGDILSNNINVSEQLASSLDSTIDILRSNDISVTVVYPVVRSSKDVLRYIQQSLVHQVEWPLVQETRANALNSSEFSYRILDRISRPITRIYPEAEMCEEGLCTLSSNGELLVSDKIHPTEQGAAKLAKFFVRSMPIKSDIVN</sequence>
<feature type="transmembrane region" description="Helical" evidence="8">
    <location>
        <begin position="80"/>
        <end position="100"/>
    </location>
</feature>
<dbReference type="Pfam" id="PF19040">
    <property type="entry name" value="SGNH"/>
    <property type="match status" value="1"/>
</dbReference>
<dbReference type="SUPFAM" id="SSF52266">
    <property type="entry name" value="SGNH hydrolase"/>
    <property type="match status" value="1"/>
</dbReference>
<evidence type="ECO:0000256" key="5">
    <source>
        <dbReference type="ARBA" id="ARBA00022989"/>
    </source>
</evidence>
<dbReference type="Proteomes" id="UP000235162">
    <property type="component" value="Unassembled WGS sequence"/>
</dbReference>
<keyword evidence="3" id="KW-0808">Transferase</keyword>
<evidence type="ECO:0000259" key="9">
    <source>
        <dbReference type="Pfam" id="PF01757"/>
    </source>
</evidence>
<dbReference type="PANTHER" id="PTHR23028">
    <property type="entry name" value="ACETYLTRANSFERASE"/>
    <property type="match status" value="1"/>
</dbReference>
<dbReference type="AlphaFoldDB" id="A0AAP8SM85"/>
<feature type="transmembrane region" description="Helical" evidence="8">
    <location>
        <begin position="202"/>
        <end position="220"/>
    </location>
</feature>
<accession>A0AAP8SM85</accession>